<evidence type="ECO:0000256" key="1">
    <source>
        <dbReference type="SAM" id="Phobius"/>
    </source>
</evidence>
<feature type="transmembrane region" description="Helical" evidence="1">
    <location>
        <begin position="33"/>
        <end position="56"/>
    </location>
</feature>
<keyword evidence="5" id="KW-1185">Reference proteome</keyword>
<dbReference type="EMBL" id="JAYMYQ010000028">
    <property type="protein sequence ID" value="KAK7298383.1"/>
    <property type="molecule type" value="Genomic_DNA"/>
</dbReference>
<evidence type="ECO:0000313" key="4">
    <source>
        <dbReference type="EMBL" id="KAK7298849.1"/>
    </source>
</evidence>
<accession>A0AAN9PHB3</accession>
<evidence type="ECO:0000313" key="3">
    <source>
        <dbReference type="EMBL" id="KAK7298383.1"/>
    </source>
</evidence>
<proteinExistence type="predicted"/>
<keyword evidence="1" id="KW-0812">Transmembrane</keyword>
<keyword evidence="1" id="KW-0472">Membrane</keyword>
<dbReference type="Proteomes" id="UP001367508">
    <property type="component" value="Unassembled WGS sequence"/>
</dbReference>
<evidence type="ECO:0000313" key="2">
    <source>
        <dbReference type="EMBL" id="KAK7298184.1"/>
    </source>
</evidence>
<name>A0AAN9PHB3_CANGL</name>
<organism evidence="3 5">
    <name type="scientific">Canavalia gladiata</name>
    <name type="common">Sword bean</name>
    <name type="synonym">Dolichos gladiatus</name>
    <dbReference type="NCBI Taxonomy" id="3824"/>
    <lineage>
        <taxon>Eukaryota</taxon>
        <taxon>Viridiplantae</taxon>
        <taxon>Streptophyta</taxon>
        <taxon>Embryophyta</taxon>
        <taxon>Tracheophyta</taxon>
        <taxon>Spermatophyta</taxon>
        <taxon>Magnoliopsida</taxon>
        <taxon>eudicotyledons</taxon>
        <taxon>Gunneridae</taxon>
        <taxon>Pentapetalae</taxon>
        <taxon>rosids</taxon>
        <taxon>fabids</taxon>
        <taxon>Fabales</taxon>
        <taxon>Fabaceae</taxon>
        <taxon>Papilionoideae</taxon>
        <taxon>50 kb inversion clade</taxon>
        <taxon>NPAAA clade</taxon>
        <taxon>indigoferoid/millettioid clade</taxon>
        <taxon>Phaseoleae</taxon>
        <taxon>Canavalia</taxon>
    </lineage>
</organism>
<evidence type="ECO:0000313" key="5">
    <source>
        <dbReference type="Proteomes" id="UP001367508"/>
    </source>
</evidence>
<dbReference type="EMBL" id="JAYMYQ010000024">
    <property type="protein sequence ID" value="KAK7298849.1"/>
    <property type="molecule type" value="Genomic_DNA"/>
</dbReference>
<sequence length="288" mass="32113">MTERIGYVRENLAPQGQSLSGRDVELFLFLPSLIPTLSALSATLLIPLYLLHYILARIKNLTSSRRVTPPLAADFVCVPCMAPSVRRLAISNRIGNLAKRFWYVRISTSSISLVGRIHPLLETWRSLLYRRMNYVPGVTLSGHSHGSVASRLTLKPFFSRTRPSQTGILMLYRVLLKRGPLHKCRAGKLARQAISDTRYQSEVVLGAMASSKVTGPRPSDDQPKKEVQDLRVPSTIALEEVKAGMARVETSLKEEVEGLKATKEKLRIKLEPVEVGATPIMNRKFAID</sequence>
<dbReference type="AlphaFoldDB" id="A0AAN9PHB3"/>
<comment type="caution">
    <text evidence="3">The sequence shown here is derived from an EMBL/GenBank/DDBJ whole genome shotgun (WGS) entry which is preliminary data.</text>
</comment>
<keyword evidence="1" id="KW-1133">Transmembrane helix</keyword>
<gene>
    <name evidence="4" type="ORF">VNO77_46395</name>
    <name evidence="3" type="ORF">VNO77_46842</name>
    <name evidence="2" type="ORF">VNO77_47093</name>
</gene>
<dbReference type="EMBL" id="JAYMYQ010000031">
    <property type="protein sequence ID" value="KAK7298184.1"/>
    <property type="molecule type" value="Genomic_DNA"/>
</dbReference>
<protein>
    <submittedName>
        <fullName evidence="3">Uncharacterized protein</fullName>
    </submittedName>
</protein>
<reference evidence="3 5" key="1">
    <citation type="submission" date="2024-01" db="EMBL/GenBank/DDBJ databases">
        <title>The genomes of 5 underutilized Papilionoideae crops provide insights into root nodulation and disease resistanc.</title>
        <authorList>
            <person name="Jiang F."/>
        </authorList>
    </citation>
    <scope>NUCLEOTIDE SEQUENCE [LARGE SCALE GENOMIC DNA]</scope>
    <source>
        <strain evidence="3">LVBAO_FW01</strain>
        <tissue evidence="3">Leaves</tissue>
    </source>
</reference>